<dbReference type="PANTHER" id="PTHR22884">
    <property type="entry name" value="SET DOMAIN PROTEINS"/>
    <property type="match status" value="1"/>
</dbReference>
<evidence type="ECO:0000256" key="10">
    <source>
        <dbReference type="ARBA" id="ARBA00022833"/>
    </source>
</evidence>
<feature type="compositionally biased region" description="Basic residues" evidence="24">
    <location>
        <begin position="187"/>
        <end position="201"/>
    </location>
</feature>
<evidence type="ECO:0000256" key="15">
    <source>
        <dbReference type="ARBA" id="ARBA00050891"/>
    </source>
</evidence>
<dbReference type="InterPro" id="IPR046341">
    <property type="entry name" value="SET_dom_sf"/>
</dbReference>
<dbReference type="GO" id="GO:0032259">
    <property type="term" value="P:methylation"/>
    <property type="evidence" value="ECO:0007669"/>
    <property type="project" value="UniProtKB-KW"/>
</dbReference>
<dbReference type="InterPro" id="IPR000326">
    <property type="entry name" value="PAP2/HPO"/>
</dbReference>
<feature type="domain" description="SET" evidence="25">
    <location>
        <begin position="1241"/>
        <end position="1358"/>
    </location>
</feature>
<comment type="catalytic activity">
    <reaction evidence="16">
        <text>L-lysyl(4)-[histone H3] + 2 S-adenosyl-L-methionine = N(6),N(6)-dimethyl-L-lysyl(4)-[histone H3] + 2 S-adenosyl-L-homocysteine + 2 H(+)</text>
        <dbReference type="Rhea" id="RHEA:64448"/>
        <dbReference type="Rhea" id="RHEA-COMP:15540"/>
        <dbReference type="Rhea" id="RHEA-COMP:15547"/>
        <dbReference type="ChEBI" id="CHEBI:15378"/>
        <dbReference type="ChEBI" id="CHEBI:29969"/>
        <dbReference type="ChEBI" id="CHEBI:57856"/>
        <dbReference type="ChEBI" id="CHEBI:59789"/>
        <dbReference type="ChEBI" id="CHEBI:61976"/>
        <dbReference type="EC" id="2.1.1.370"/>
    </reaction>
</comment>
<organism evidence="29 30">
    <name type="scientific">Camelus dromedarius</name>
    <name type="common">Dromedary</name>
    <name type="synonym">Arabian camel</name>
    <dbReference type="NCBI Taxonomy" id="9838"/>
    <lineage>
        <taxon>Eukaryota</taxon>
        <taxon>Metazoa</taxon>
        <taxon>Chordata</taxon>
        <taxon>Craniata</taxon>
        <taxon>Vertebrata</taxon>
        <taxon>Euteleostomi</taxon>
        <taxon>Mammalia</taxon>
        <taxon>Eutheria</taxon>
        <taxon>Laurasiatheria</taxon>
        <taxon>Artiodactyla</taxon>
        <taxon>Tylopoda</taxon>
        <taxon>Camelidae</taxon>
        <taxon>Camelus</taxon>
    </lineage>
</organism>
<dbReference type="PROSITE" id="PS51215">
    <property type="entry name" value="AWS"/>
    <property type="match status" value="1"/>
</dbReference>
<protein>
    <recommendedName>
        <fullName evidence="21">Histone-lysine N-methyltransferase NSD3</fullName>
        <ecNumber evidence="19">2.1.1.370</ecNumber>
        <ecNumber evidence="20">2.1.1.371</ecNumber>
    </recommendedName>
    <alternativeName>
        <fullName evidence="22">Nuclear SET domain-containing protein 3</fullName>
    </alternativeName>
</protein>
<dbReference type="InterPro" id="IPR000313">
    <property type="entry name" value="PWWP_dom"/>
</dbReference>
<dbReference type="FunFam" id="2.170.270.10:FF:000002">
    <property type="entry name" value="Histone-lysine N-methyltransferase"/>
    <property type="match status" value="1"/>
</dbReference>
<evidence type="ECO:0000256" key="3">
    <source>
        <dbReference type="ARBA" id="ARBA00022454"/>
    </source>
</evidence>
<dbReference type="SMART" id="SM00293">
    <property type="entry name" value="PWWP"/>
    <property type="match status" value="2"/>
</dbReference>
<dbReference type="InterPro" id="IPR036938">
    <property type="entry name" value="PAP2/HPO_sf"/>
</dbReference>
<evidence type="ECO:0000256" key="18">
    <source>
        <dbReference type="ARBA" id="ARBA00065976"/>
    </source>
</evidence>
<gene>
    <name evidence="29" type="ORF">Cadr_000026453</name>
</gene>
<feature type="region of interest" description="Disordered" evidence="24">
    <location>
        <begin position="124"/>
        <end position="151"/>
    </location>
</feature>
<proteinExistence type="predicted"/>
<dbReference type="EMBL" id="JWIN03000026">
    <property type="protein sequence ID" value="KAB1257469.1"/>
    <property type="molecule type" value="Genomic_DNA"/>
</dbReference>
<dbReference type="InterPro" id="IPR013083">
    <property type="entry name" value="Znf_RING/FYVE/PHD"/>
</dbReference>
<feature type="region of interest" description="Disordered" evidence="24">
    <location>
        <begin position="540"/>
        <end position="697"/>
    </location>
</feature>
<dbReference type="FunFam" id="2.30.30.140:FF:000030">
    <property type="entry name" value="Histone-lysine N-methyltransferase"/>
    <property type="match status" value="1"/>
</dbReference>
<dbReference type="Pfam" id="PF23004">
    <property type="entry name" value="PHDvar_NSD"/>
    <property type="match status" value="1"/>
</dbReference>
<keyword evidence="3" id="KW-0158">Chromosome</keyword>
<dbReference type="InterPro" id="IPR047527">
    <property type="entry name" value="PHD5_NSD3"/>
</dbReference>
<keyword evidence="10" id="KW-0862">Zinc</keyword>
<evidence type="ECO:0000256" key="16">
    <source>
        <dbReference type="ARBA" id="ARBA00052270"/>
    </source>
</evidence>
<dbReference type="FunFam" id="3.30.40.10:FF:000205">
    <property type="entry name" value="Histone-lysine N-methyltransferase"/>
    <property type="match status" value="1"/>
</dbReference>
<keyword evidence="30" id="KW-1185">Reference proteome</keyword>
<dbReference type="CDD" id="cd20163">
    <property type="entry name" value="PWWP_NSD3_rpt1"/>
    <property type="match status" value="1"/>
</dbReference>
<dbReference type="PROSITE" id="PS50868">
    <property type="entry name" value="POST_SET"/>
    <property type="match status" value="1"/>
</dbReference>
<feature type="compositionally biased region" description="Polar residues" evidence="24">
    <location>
        <begin position="546"/>
        <end position="559"/>
    </location>
</feature>
<dbReference type="InterPro" id="IPR047453">
    <property type="entry name" value="PWWP_NSD3_rpt2"/>
</dbReference>
<dbReference type="InterPro" id="IPR047451">
    <property type="entry name" value="PWWP_NSD3_rpt1"/>
</dbReference>
<evidence type="ECO:0000256" key="14">
    <source>
        <dbReference type="ARBA" id="ARBA00023242"/>
    </source>
</evidence>
<dbReference type="SMART" id="SM00317">
    <property type="entry name" value="SET"/>
    <property type="match status" value="1"/>
</dbReference>
<keyword evidence="4 29" id="KW-0489">Methyltransferase</keyword>
<feature type="compositionally biased region" description="Pro residues" evidence="24">
    <location>
        <begin position="128"/>
        <end position="139"/>
    </location>
</feature>
<feature type="domain" description="Post-SET" evidence="27">
    <location>
        <begin position="1365"/>
        <end position="1381"/>
    </location>
</feature>
<evidence type="ECO:0000256" key="12">
    <source>
        <dbReference type="ARBA" id="ARBA00022990"/>
    </source>
</evidence>
<dbReference type="InterPro" id="IPR047456">
    <property type="entry name" value="PHD2_NSD3"/>
</dbReference>
<feature type="domain" description="AWS" evidence="28">
    <location>
        <begin position="1189"/>
        <end position="1239"/>
    </location>
</feature>
<dbReference type="EC" id="2.1.1.370" evidence="19"/>
<evidence type="ECO:0000256" key="11">
    <source>
        <dbReference type="ARBA" id="ARBA00022853"/>
    </source>
</evidence>
<evidence type="ECO:0000256" key="24">
    <source>
        <dbReference type="SAM" id="MobiDB-lite"/>
    </source>
</evidence>
<dbReference type="InterPro" id="IPR055197">
    <property type="entry name" value="PHDvar_NSD"/>
</dbReference>
<evidence type="ECO:0000256" key="8">
    <source>
        <dbReference type="ARBA" id="ARBA00022737"/>
    </source>
</evidence>
<keyword evidence="6" id="KW-0949">S-adenosyl-L-methionine</keyword>
<evidence type="ECO:0000313" key="30">
    <source>
        <dbReference type="Proteomes" id="UP000299084"/>
    </source>
</evidence>
<evidence type="ECO:0000256" key="2">
    <source>
        <dbReference type="ARBA" id="ARBA00004286"/>
    </source>
</evidence>
<comment type="subunit">
    <text evidence="18">Interacts with BRD4. Interacts (via KIKL motif) with BRD3 (via NET domain).</text>
</comment>
<dbReference type="SUPFAM" id="SSF63748">
    <property type="entry name" value="Tudor/PWWP/MBT"/>
    <property type="match status" value="2"/>
</dbReference>
<dbReference type="CDD" id="cd19212">
    <property type="entry name" value="SET_NSD3"/>
    <property type="match status" value="1"/>
</dbReference>
<dbReference type="Pfam" id="PF01569">
    <property type="entry name" value="PAP2"/>
    <property type="match status" value="1"/>
</dbReference>
<dbReference type="Proteomes" id="UP000299084">
    <property type="component" value="Unassembled WGS sequence"/>
</dbReference>
<evidence type="ECO:0000256" key="20">
    <source>
        <dbReference type="ARBA" id="ARBA00066819"/>
    </source>
</evidence>
<dbReference type="InterPro" id="IPR003616">
    <property type="entry name" value="Post-SET_dom"/>
</dbReference>
<dbReference type="Pfam" id="PF17907">
    <property type="entry name" value="AWS"/>
    <property type="match status" value="1"/>
</dbReference>
<feature type="domain" description="PWWP" evidence="26">
    <location>
        <begin position="1067"/>
        <end position="1118"/>
    </location>
</feature>
<dbReference type="PROSITE" id="PS50280">
    <property type="entry name" value="SET"/>
    <property type="match status" value="1"/>
</dbReference>
<dbReference type="InterPro" id="IPR050777">
    <property type="entry name" value="SET2_Histone-Lys_MeTrsfase"/>
</dbReference>
<dbReference type="InterPro" id="IPR047458">
    <property type="entry name" value="PHD4_NSD3"/>
</dbReference>
<evidence type="ECO:0000259" key="27">
    <source>
        <dbReference type="PROSITE" id="PS50868"/>
    </source>
</evidence>
<dbReference type="InterPro" id="IPR055198">
    <property type="entry name" value="NSD_PHD"/>
</dbReference>
<dbReference type="InterPro" id="IPR006560">
    <property type="entry name" value="AWS_dom"/>
</dbReference>
<comment type="function">
    <text evidence="17">Histone methyltransferase. Preferentially dimethylates 'Lys-4' and 'Lys-27' of histone H3 forming H3K4me2 and H3K27me2. H3 'Lys-4' methylation represents a specific tag for epigenetic transcriptional activation, while 'Lys-27' is a mark for transcriptional repression.</text>
</comment>
<feature type="compositionally biased region" description="Low complexity" evidence="24">
    <location>
        <begin position="560"/>
        <end position="571"/>
    </location>
</feature>
<name>A0A5N4CET9_CAMDR</name>
<dbReference type="CDD" id="cd15661">
    <property type="entry name" value="PHD5_NSD3"/>
    <property type="match status" value="1"/>
</dbReference>
<feature type="compositionally biased region" description="Polar residues" evidence="24">
    <location>
        <begin position="425"/>
        <end position="445"/>
    </location>
</feature>
<evidence type="ECO:0000256" key="6">
    <source>
        <dbReference type="ARBA" id="ARBA00022691"/>
    </source>
</evidence>
<dbReference type="InterPro" id="IPR047461">
    <property type="entry name" value="SET_NSD3"/>
</dbReference>
<dbReference type="Pfam" id="PF00856">
    <property type="entry name" value="SET"/>
    <property type="match status" value="1"/>
</dbReference>
<dbReference type="Gene3D" id="2.170.270.10">
    <property type="entry name" value="SET domain"/>
    <property type="match status" value="1"/>
</dbReference>
<dbReference type="Gene3D" id="1.20.144.10">
    <property type="entry name" value="Phosphatidic acid phosphatase type 2/haloperoxidase"/>
    <property type="match status" value="1"/>
</dbReference>
<dbReference type="SUPFAM" id="SSF82199">
    <property type="entry name" value="SET domain"/>
    <property type="match status" value="1"/>
</dbReference>
<feature type="compositionally biased region" description="Basic and acidic residues" evidence="24">
    <location>
        <begin position="202"/>
        <end position="248"/>
    </location>
</feature>
<evidence type="ECO:0000256" key="5">
    <source>
        <dbReference type="ARBA" id="ARBA00022679"/>
    </source>
</evidence>
<feature type="coiled-coil region" evidence="23">
    <location>
        <begin position="1130"/>
        <end position="1157"/>
    </location>
</feature>
<dbReference type="Gene3D" id="2.30.30.140">
    <property type="match status" value="2"/>
</dbReference>
<dbReference type="Pfam" id="PF22908">
    <property type="entry name" value="PHD_NSD"/>
    <property type="match status" value="1"/>
</dbReference>
<evidence type="ECO:0000256" key="4">
    <source>
        <dbReference type="ARBA" id="ARBA00022603"/>
    </source>
</evidence>
<dbReference type="PROSITE" id="PS50812">
    <property type="entry name" value="PWWP"/>
    <property type="match status" value="2"/>
</dbReference>
<dbReference type="SMART" id="SM00508">
    <property type="entry name" value="PostSET"/>
    <property type="match status" value="1"/>
</dbReference>
<evidence type="ECO:0000313" key="29">
    <source>
        <dbReference type="EMBL" id="KAB1257469.1"/>
    </source>
</evidence>
<sequence>MDFSFSFMQGIMGNTIQQPPQLIDSANIRQEDAFDNNSDIVEDGGQTPYEATLQQGFQYPPTTEDLPPLTNGYPPSISMYETQTKYQSYNQYPNGSANGFGAVRNFSPTDYYHSEIPNTRQHEILEKPSPPQPPPPPSVPQTVIPKKTGSPEIKLKITKTIQNGRELFESSLCGDLLNEVQASEHTKSKHESRKEKRKKSNKHDSSRSEERKSHKIPKLEPEEQNRPNERVDTVSEKPREDPGLKEEPPVQPVLSSVPTTEVSAGVKFQVGDLVWSKVGTYPWWPCMVSSDPQLEVHTKINTRGAREYHVQFFSNQPERAWVHEKRVREYKGHKQYEELLAEAAKQASNHSEKQKIRKPRPQRERAQWDIGIAHAEKALKMTREERIEQYTFIYIDKQPEEALSQAKKNVASKAEVKKPRRPRSVLNTQPEQTSAGEAASSLSSTEIRRHSQRRHTSAEEEDPPPVKIAWKTAAARKSLPASITMHKGSLDLQKCNMSPVVKIEQVFALQNAAGDGKFIDQFVYSTKGIGNKTEISVRGQDRLIISTPNQRNEKATQSMSSPEAASGPAGSAEKKQQRRSIRTRSESEKSTEVVPKKKIKKEQVETVPQATVKTGLQKGASEISDSCKPLKKRSRASTDVEMASSAYRDTSDSDSRGLSDLQVGFGKQADSPSATADADASDVQSVDSSLSRRGTGMSKKDAVCQNFYSIIRKIGKRLEHFPKDDTQMARQHPCFSCKVSGTDVKRCSVGACGKFYHEACVRKFPTAIFESKGFRCPQHCCSACSMEKDIHKASKGAILETTTSSAQEQTDFLLISRRTLHLGAAQRKKGRASEERHFYSAITSITLDPKRAQLQKSHFVSADALSCRFLSGGLSTGRMMRCLRCPMAYHSGDTCIAAGSIFVSSCVLICSNHSKRSSNSSSAVNVGFCFVCARGLIVQDHSDPMFSSYAYKSHYLLNESNRAELMKLPMIPSSSASKKKCEKVIKTVYLFQGGRLLCCESCPASFHPECLSIDMPEGCWNCNDCKAGKKLHYKQIVWVKLGNYRQVFPGTKRNHVKHSAICGPLAFRWWPAEICNPRSVPLNIQGLKHDLGDFPVFFFGSHDYYWVHQGRVFPYVEGDKSFAEGQTSINKTFKKALEEAAKRFQELKAQRESKEALEIEKNSRKPPPYKHIKANKVIGKVQIQVADLSEIPRCNCKPADENPCGLESECLNRMLQYECHPQVCPAGERCQNQCFTKRLYPDAEIIKTERRGWGLRTKRSIKKGEFVNEYVGELIDEEECRLRIKRAHENSVTNFYMLTVTKDRIIDAGPKGNYSRFMNHSCNPNCETQKWTVNGDVRVGLFALCDIPAGMELTFNYNLDCLGNGRTECHCGADNCSGFLGVRPKAACASTTEEKAKNAKLKQKRRKIKTEPKQMHEDYCFQCGDGGELVMCDKKDCPKAYHLLCLNLTQPPYGIGESPLEKGVMVSYTSVLGSRVTELLPPFQRLIQPEEMWLYRNPYAEADYFPTKPMFVRAERSGLPCGLRAPSEFSAREREALTLAPGCPVIAFLSPLFLILLAKCLKKADTADSRQACLAASLALALNGVFTNTIKLIVGRPRPDFFYRCFPDGQARSDLMCTGDKDVVNEGRKSFPSGHSSYVLAGSALGLALAYGCYRQYFPPLTDADCHRPLGHGPALPMAQKRPGGPHQFDI</sequence>
<keyword evidence="14" id="KW-0539">Nucleus</keyword>
<feature type="compositionally biased region" description="Low complexity" evidence="24">
    <location>
        <begin position="669"/>
        <end position="691"/>
    </location>
</feature>
<dbReference type="SUPFAM" id="SSF57903">
    <property type="entry name" value="FYVE/PHD zinc finger"/>
    <property type="match status" value="2"/>
</dbReference>
<dbReference type="CDD" id="cd15658">
    <property type="entry name" value="PHD4_NSD3"/>
    <property type="match status" value="1"/>
</dbReference>
<evidence type="ECO:0000256" key="22">
    <source>
        <dbReference type="ARBA" id="ARBA00081740"/>
    </source>
</evidence>
<comment type="catalytic activity">
    <reaction evidence="15">
        <text>L-lysyl(27)-[histone H3] + 2 S-adenosyl-L-methionine = N(6),N(6)-dimethyl-L-lysyl(27)-[histone H3] + 2 S-adenosyl-L-homocysteine + 2 H(+)</text>
        <dbReference type="Rhea" id="RHEA:64452"/>
        <dbReference type="Rhea" id="RHEA-COMP:15539"/>
        <dbReference type="Rhea" id="RHEA-COMP:15548"/>
        <dbReference type="ChEBI" id="CHEBI:15378"/>
        <dbReference type="ChEBI" id="CHEBI:29969"/>
        <dbReference type="ChEBI" id="CHEBI:57856"/>
        <dbReference type="ChEBI" id="CHEBI:59789"/>
        <dbReference type="ChEBI" id="CHEBI:61976"/>
        <dbReference type="EC" id="2.1.1.371"/>
    </reaction>
</comment>
<evidence type="ECO:0000256" key="23">
    <source>
        <dbReference type="SAM" id="Coils"/>
    </source>
</evidence>
<dbReference type="GO" id="GO:0140946">
    <property type="term" value="F:histone H3K4 dimethyltransferase activity"/>
    <property type="evidence" value="ECO:0007669"/>
    <property type="project" value="UniProtKB-EC"/>
</dbReference>
<keyword evidence="8" id="KW-0677">Repeat</keyword>
<dbReference type="GO" id="GO:0005694">
    <property type="term" value="C:chromosome"/>
    <property type="evidence" value="ECO:0007669"/>
    <property type="project" value="UniProtKB-SubCell"/>
</dbReference>
<dbReference type="GO" id="GO:0005634">
    <property type="term" value="C:nucleus"/>
    <property type="evidence" value="ECO:0007669"/>
    <property type="project" value="UniProtKB-SubCell"/>
</dbReference>
<evidence type="ECO:0000256" key="7">
    <source>
        <dbReference type="ARBA" id="ARBA00022723"/>
    </source>
</evidence>
<feature type="region of interest" description="Disordered" evidence="24">
    <location>
        <begin position="345"/>
        <end position="365"/>
    </location>
</feature>
<dbReference type="InterPro" id="IPR011011">
    <property type="entry name" value="Znf_FYVE_PHD"/>
</dbReference>
<dbReference type="Gene3D" id="3.30.40.10">
    <property type="entry name" value="Zinc/RING finger domain, C3HC4 (zinc finger)"/>
    <property type="match status" value="3"/>
</dbReference>
<dbReference type="SUPFAM" id="SSF48317">
    <property type="entry name" value="Acid phosphatase/Vanadium-dependent haloperoxidase"/>
    <property type="match status" value="1"/>
</dbReference>
<evidence type="ECO:0000259" key="25">
    <source>
        <dbReference type="PROSITE" id="PS50280"/>
    </source>
</evidence>
<evidence type="ECO:0000256" key="13">
    <source>
        <dbReference type="ARBA" id="ARBA00023054"/>
    </source>
</evidence>
<evidence type="ECO:0000259" key="28">
    <source>
        <dbReference type="PROSITE" id="PS51215"/>
    </source>
</evidence>
<evidence type="ECO:0000256" key="9">
    <source>
        <dbReference type="ARBA" id="ARBA00022771"/>
    </source>
</evidence>
<keyword evidence="13 23" id="KW-0175">Coiled coil</keyword>
<evidence type="ECO:0000256" key="19">
    <source>
        <dbReference type="ARBA" id="ARBA00066818"/>
    </source>
</evidence>
<accession>A0A5N4CET9</accession>
<dbReference type="CDD" id="cd20166">
    <property type="entry name" value="PWWP_NSD3_rpt2"/>
    <property type="match status" value="1"/>
</dbReference>
<dbReference type="FunFam" id="2.30.30.140:FF:000004">
    <property type="entry name" value="Histone-lysine N-methyltransferase"/>
    <property type="match status" value="1"/>
</dbReference>
<keyword evidence="7" id="KW-0479">Metal-binding</keyword>
<keyword evidence="9" id="KW-0863">Zinc-finger</keyword>
<dbReference type="SMART" id="SM00249">
    <property type="entry name" value="PHD"/>
    <property type="match status" value="3"/>
</dbReference>
<dbReference type="CDD" id="cd15652">
    <property type="entry name" value="PHD2_NSD3"/>
    <property type="match status" value="1"/>
</dbReference>
<dbReference type="Pfam" id="PF00855">
    <property type="entry name" value="PWWP"/>
    <property type="match status" value="2"/>
</dbReference>
<feature type="domain" description="PWWP" evidence="26">
    <location>
        <begin position="270"/>
        <end position="333"/>
    </location>
</feature>
<evidence type="ECO:0000256" key="17">
    <source>
        <dbReference type="ARBA" id="ARBA00056539"/>
    </source>
</evidence>
<evidence type="ECO:0000256" key="21">
    <source>
        <dbReference type="ARBA" id="ARBA00068930"/>
    </source>
</evidence>
<dbReference type="EC" id="2.1.1.371" evidence="20"/>
<feature type="region of interest" description="Disordered" evidence="24">
    <location>
        <begin position="181"/>
        <end position="259"/>
    </location>
</feature>
<keyword evidence="12" id="KW-0007">Acetylation</keyword>
<dbReference type="InterPro" id="IPR001214">
    <property type="entry name" value="SET_dom"/>
</dbReference>
<evidence type="ECO:0000259" key="26">
    <source>
        <dbReference type="PROSITE" id="PS50812"/>
    </source>
</evidence>
<reference evidence="29 30" key="1">
    <citation type="journal article" date="2019" name="Mol. Ecol. Resour.">
        <title>Improving Illumina assemblies with Hi-C and long reads: an example with the North African dromedary.</title>
        <authorList>
            <person name="Elbers J.P."/>
            <person name="Rogers M.F."/>
            <person name="Perelman P.L."/>
            <person name="Proskuryakova A.A."/>
            <person name="Serdyukova N.A."/>
            <person name="Johnson W.E."/>
            <person name="Horin P."/>
            <person name="Corander J."/>
            <person name="Murphy D."/>
            <person name="Burger P.A."/>
        </authorList>
    </citation>
    <scope>NUCLEOTIDE SEQUENCE [LARGE SCALE GENOMIC DNA]</scope>
    <source>
        <strain evidence="29">Drom800</strain>
        <tissue evidence="29">Blood</tissue>
    </source>
</reference>
<dbReference type="InterPro" id="IPR001965">
    <property type="entry name" value="Znf_PHD"/>
</dbReference>
<dbReference type="SMART" id="SM00570">
    <property type="entry name" value="AWS"/>
    <property type="match status" value="1"/>
</dbReference>
<feature type="compositionally biased region" description="Basic and acidic residues" evidence="24">
    <location>
        <begin position="583"/>
        <end position="595"/>
    </location>
</feature>
<comment type="caution">
    <text evidence="29">The sequence shown here is derived from an EMBL/GenBank/DDBJ whole genome shotgun (WGS) entry which is preliminary data.</text>
</comment>
<evidence type="ECO:0000256" key="1">
    <source>
        <dbReference type="ARBA" id="ARBA00004123"/>
    </source>
</evidence>
<comment type="subcellular location">
    <subcellularLocation>
        <location evidence="2">Chromosome</location>
    </subcellularLocation>
    <subcellularLocation>
        <location evidence="1">Nucleus</location>
    </subcellularLocation>
</comment>
<keyword evidence="5 29" id="KW-0808">Transferase</keyword>
<feature type="region of interest" description="Disordered" evidence="24">
    <location>
        <begin position="410"/>
        <end position="466"/>
    </location>
</feature>
<dbReference type="GO" id="GO:0008270">
    <property type="term" value="F:zinc ion binding"/>
    <property type="evidence" value="ECO:0007669"/>
    <property type="project" value="UniProtKB-KW"/>
</dbReference>
<dbReference type="GO" id="GO:0140952">
    <property type="term" value="F:histone H3K27 dimethyltransferase activity"/>
    <property type="evidence" value="ECO:0007669"/>
    <property type="project" value="UniProtKB-EC"/>
</dbReference>
<keyword evidence="11" id="KW-0156">Chromatin regulator</keyword>